<dbReference type="Pfam" id="PF00005">
    <property type="entry name" value="ABC_tran"/>
    <property type="match status" value="1"/>
</dbReference>
<dbReference type="PROSITE" id="PS00211">
    <property type="entry name" value="ABC_TRANSPORTER_1"/>
    <property type="match status" value="1"/>
</dbReference>
<evidence type="ECO:0000313" key="7">
    <source>
        <dbReference type="Proteomes" id="UP000011910"/>
    </source>
</evidence>
<dbReference type="SUPFAM" id="SSF52540">
    <property type="entry name" value="P-loop containing nucleoside triphosphate hydrolases"/>
    <property type="match status" value="1"/>
</dbReference>
<dbReference type="PROSITE" id="PS50893">
    <property type="entry name" value="ABC_TRANSPORTER_2"/>
    <property type="match status" value="1"/>
</dbReference>
<dbReference type="eggNOG" id="COG1131">
    <property type="taxonomic scope" value="Bacteria"/>
</dbReference>
<organism evidence="6 7">
    <name type="scientific">Cesiribacter andamanensis AMV16</name>
    <dbReference type="NCBI Taxonomy" id="1279009"/>
    <lineage>
        <taxon>Bacteria</taxon>
        <taxon>Pseudomonadati</taxon>
        <taxon>Bacteroidota</taxon>
        <taxon>Cytophagia</taxon>
        <taxon>Cytophagales</taxon>
        <taxon>Cesiribacteraceae</taxon>
        <taxon>Cesiribacter</taxon>
    </lineage>
</organism>
<dbReference type="CDD" id="cd03264">
    <property type="entry name" value="ABC_drug_resistance_like"/>
    <property type="match status" value="1"/>
</dbReference>
<keyword evidence="4 6" id="KW-0067">ATP-binding</keyword>
<proteinExistence type="inferred from homology"/>
<comment type="similarity">
    <text evidence="1">Belongs to the ABC transporter superfamily.</text>
</comment>
<name>M7MXK6_9BACT</name>
<dbReference type="SMART" id="SM00382">
    <property type="entry name" value="AAA"/>
    <property type="match status" value="1"/>
</dbReference>
<feature type="domain" description="ABC transporter" evidence="5">
    <location>
        <begin position="3"/>
        <end position="233"/>
    </location>
</feature>
<dbReference type="InterPro" id="IPR017871">
    <property type="entry name" value="ABC_transporter-like_CS"/>
</dbReference>
<evidence type="ECO:0000256" key="2">
    <source>
        <dbReference type="ARBA" id="ARBA00022448"/>
    </source>
</evidence>
<dbReference type="GO" id="GO:0005524">
    <property type="term" value="F:ATP binding"/>
    <property type="evidence" value="ECO:0007669"/>
    <property type="project" value="UniProtKB-KW"/>
</dbReference>
<protein>
    <submittedName>
        <fullName evidence="6">Putative ABC transporter ATP-binding protein YbhF</fullName>
    </submittedName>
</protein>
<keyword evidence="2" id="KW-0813">Transport</keyword>
<dbReference type="Proteomes" id="UP000011910">
    <property type="component" value="Unassembled WGS sequence"/>
</dbReference>
<dbReference type="RefSeq" id="WP_009197082.1">
    <property type="nucleotide sequence ID" value="NZ_AODQ01000138.1"/>
</dbReference>
<evidence type="ECO:0000256" key="4">
    <source>
        <dbReference type="ARBA" id="ARBA00022840"/>
    </source>
</evidence>
<dbReference type="InterPro" id="IPR003439">
    <property type="entry name" value="ABC_transporter-like_ATP-bd"/>
</dbReference>
<dbReference type="PATRIC" id="fig|1279009.4.peg.3747"/>
<dbReference type="AlphaFoldDB" id="M7MXK6"/>
<accession>M7MXK6</accession>
<keyword evidence="3" id="KW-0547">Nucleotide-binding</keyword>
<dbReference type="OrthoDB" id="9808363at2"/>
<dbReference type="PANTHER" id="PTHR43335">
    <property type="entry name" value="ABC TRANSPORTER, ATP-BINDING PROTEIN"/>
    <property type="match status" value="1"/>
</dbReference>
<dbReference type="PANTHER" id="PTHR43335:SF2">
    <property type="entry name" value="ABC TRANSPORTER, ATP-BINDING PROTEIN"/>
    <property type="match status" value="1"/>
</dbReference>
<evidence type="ECO:0000256" key="1">
    <source>
        <dbReference type="ARBA" id="ARBA00005417"/>
    </source>
</evidence>
<dbReference type="GO" id="GO:0016887">
    <property type="term" value="F:ATP hydrolysis activity"/>
    <property type="evidence" value="ECO:0007669"/>
    <property type="project" value="InterPro"/>
</dbReference>
<dbReference type="InterPro" id="IPR027417">
    <property type="entry name" value="P-loop_NTPase"/>
</dbReference>
<evidence type="ECO:0000259" key="5">
    <source>
        <dbReference type="PROSITE" id="PS50893"/>
    </source>
</evidence>
<gene>
    <name evidence="6" type="primary">ybhF_6</name>
    <name evidence="6" type="ORF">ADICEAN_03703</name>
</gene>
<dbReference type="EMBL" id="AODQ01000138">
    <property type="protein sequence ID" value="EMR01178.1"/>
    <property type="molecule type" value="Genomic_DNA"/>
</dbReference>
<dbReference type="InterPro" id="IPR003593">
    <property type="entry name" value="AAA+_ATPase"/>
</dbReference>
<dbReference type="STRING" id="1279009.ADICEAN_03703"/>
<reference evidence="6 7" key="1">
    <citation type="journal article" date="2013" name="Genome Announc.">
        <title>Draft Genome Sequence of Cesiribacter andamanensis Strain AMV16T, Isolated from a Soil Sample from a Mud Volcano in the Andaman Islands, India.</title>
        <authorList>
            <person name="Shivaji S."/>
            <person name="Ara S."/>
            <person name="Begum Z."/>
            <person name="Srinivas T.N."/>
            <person name="Singh A."/>
            <person name="Kumar Pinnaka A."/>
        </authorList>
    </citation>
    <scope>NUCLEOTIDE SEQUENCE [LARGE SCALE GENOMIC DNA]</scope>
    <source>
        <strain evidence="6 7">AMV16</strain>
    </source>
</reference>
<comment type="caution">
    <text evidence="6">The sequence shown here is derived from an EMBL/GenBank/DDBJ whole genome shotgun (WGS) entry which is preliminary data.</text>
</comment>
<evidence type="ECO:0000313" key="6">
    <source>
        <dbReference type="EMBL" id="EMR01178.1"/>
    </source>
</evidence>
<evidence type="ECO:0000256" key="3">
    <source>
        <dbReference type="ARBA" id="ARBA00022741"/>
    </source>
</evidence>
<keyword evidence="7" id="KW-1185">Reference proteome</keyword>
<dbReference type="Gene3D" id="3.40.50.300">
    <property type="entry name" value="P-loop containing nucleotide triphosphate hydrolases"/>
    <property type="match status" value="1"/>
</dbReference>
<sequence length="312" mass="34330">MALSIRNLSKTYSNGVQALKDVSLEIPKGMFGLLGPNGAGKSSLMRTLATLQEADSGEAWLDDLDVLREKDKLRQVLGYLPQEFGLYPKVSAQMLLEHIASLKGVASRGERRELVEALLHKVNLYPHRKKELGTYSGGMKQRFGIAQALIGNPRLIIVDEPTAGLDPTERNRFHNLLSEIGENTVVILSTHIVDDVTHLCNSMAIISQGQVLEQGRPADIIEGMQGRVWKKTMDKAELVDHLARHQVISSSLYGGRTVLHIYSATDPQEGFEPVEAGLEDVYFHTINQHTHSLPAEVLEAAGKEADTPTLKA</sequence>